<dbReference type="Pfam" id="PF02311">
    <property type="entry name" value="AraC_binding"/>
    <property type="match status" value="1"/>
</dbReference>
<organism evidence="5 6">
    <name type="scientific">Paenibacillus pectinilyticus</name>
    <dbReference type="NCBI Taxonomy" id="512399"/>
    <lineage>
        <taxon>Bacteria</taxon>
        <taxon>Bacillati</taxon>
        <taxon>Bacillota</taxon>
        <taxon>Bacilli</taxon>
        <taxon>Bacillales</taxon>
        <taxon>Paenibacillaceae</taxon>
        <taxon>Paenibacillus</taxon>
    </lineage>
</organism>
<dbReference type="PROSITE" id="PS00041">
    <property type="entry name" value="HTH_ARAC_FAMILY_1"/>
    <property type="match status" value="1"/>
</dbReference>
<gene>
    <name evidence="5" type="ORF">A8709_31285</name>
</gene>
<accession>A0A1C0ZW64</accession>
<keyword evidence="1" id="KW-0805">Transcription regulation</keyword>
<dbReference type="AlphaFoldDB" id="A0A1C0ZW64"/>
<dbReference type="SUPFAM" id="SSF51215">
    <property type="entry name" value="Regulatory protein AraC"/>
    <property type="match status" value="1"/>
</dbReference>
<evidence type="ECO:0000256" key="2">
    <source>
        <dbReference type="ARBA" id="ARBA00023125"/>
    </source>
</evidence>
<dbReference type="EMBL" id="LYPC01000027">
    <property type="protein sequence ID" value="OCT12317.1"/>
    <property type="molecule type" value="Genomic_DNA"/>
</dbReference>
<evidence type="ECO:0000313" key="6">
    <source>
        <dbReference type="Proteomes" id="UP000093309"/>
    </source>
</evidence>
<dbReference type="InterPro" id="IPR009057">
    <property type="entry name" value="Homeodomain-like_sf"/>
</dbReference>
<evidence type="ECO:0000313" key="5">
    <source>
        <dbReference type="EMBL" id="OCT12317.1"/>
    </source>
</evidence>
<dbReference type="Gene3D" id="1.10.10.60">
    <property type="entry name" value="Homeodomain-like"/>
    <property type="match status" value="2"/>
</dbReference>
<proteinExistence type="predicted"/>
<keyword evidence="6" id="KW-1185">Reference proteome</keyword>
<dbReference type="InterPro" id="IPR037923">
    <property type="entry name" value="HTH-like"/>
</dbReference>
<sequence>MNSLQLMIEALEVRFLHVTQYGLDFRWQEKARTLRHCVLWYVHKGSFHLDIDQSSYHCKEGHLVILPAQSVISFRAISTELQLTSINFDAKIPLVSNRSWVQLLHVPLLHEGREIAVEPLIQEMLQLEREALPLIHLLQQSTLLRILYALLHKYNSEDPSSSYSHLDNRIHTIIHFLHAHPQHMPEIKELAELVQLSDSHLRKLFIKQTGQAPLHFVHSIKIEQAKKLLTTSEKPISQIAYELGVENPNYFSRLFKSKTGLTPLLYRQQFGLWLNE</sequence>
<reference evidence="6" key="1">
    <citation type="submission" date="2016-05" db="EMBL/GenBank/DDBJ databases">
        <title>Paenibacillus oryzae. sp. nov., isolated from the rice root.</title>
        <authorList>
            <person name="Zhang J."/>
            <person name="Zhang X."/>
        </authorList>
    </citation>
    <scope>NUCLEOTIDE SEQUENCE [LARGE SCALE GENOMIC DNA]</scope>
    <source>
        <strain evidence="6">KCTC13222</strain>
    </source>
</reference>
<dbReference type="PROSITE" id="PS01124">
    <property type="entry name" value="HTH_ARAC_FAMILY_2"/>
    <property type="match status" value="1"/>
</dbReference>
<protein>
    <recommendedName>
        <fullName evidence="4">HTH araC/xylS-type domain-containing protein</fullName>
    </recommendedName>
</protein>
<dbReference type="PANTHER" id="PTHR43280">
    <property type="entry name" value="ARAC-FAMILY TRANSCRIPTIONAL REGULATOR"/>
    <property type="match status" value="1"/>
</dbReference>
<keyword evidence="3" id="KW-0804">Transcription</keyword>
<dbReference type="PRINTS" id="PR00032">
    <property type="entry name" value="HTHARAC"/>
</dbReference>
<dbReference type="Proteomes" id="UP000093309">
    <property type="component" value="Unassembled WGS sequence"/>
</dbReference>
<dbReference type="STRING" id="512399.A8709_31285"/>
<dbReference type="OrthoDB" id="9791615at2"/>
<dbReference type="InterPro" id="IPR020449">
    <property type="entry name" value="Tscrpt_reg_AraC-type_HTH"/>
</dbReference>
<dbReference type="InterPro" id="IPR003313">
    <property type="entry name" value="AraC-bd"/>
</dbReference>
<evidence type="ECO:0000256" key="3">
    <source>
        <dbReference type="ARBA" id="ARBA00023163"/>
    </source>
</evidence>
<dbReference type="GO" id="GO:0003700">
    <property type="term" value="F:DNA-binding transcription factor activity"/>
    <property type="evidence" value="ECO:0007669"/>
    <property type="project" value="InterPro"/>
</dbReference>
<dbReference type="RefSeq" id="WP_065856498.1">
    <property type="nucleotide sequence ID" value="NZ_LYPC01000027.1"/>
</dbReference>
<dbReference type="Pfam" id="PF12833">
    <property type="entry name" value="HTH_18"/>
    <property type="match status" value="1"/>
</dbReference>
<dbReference type="InterPro" id="IPR018060">
    <property type="entry name" value="HTH_AraC"/>
</dbReference>
<dbReference type="SUPFAM" id="SSF46689">
    <property type="entry name" value="Homeodomain-like"/>
    <property type="match status" value="2"/>
</dbReference>
<dbReference type="InterPro" id="IPR018062">
    <property type="entry name" value="HTH_AraC-typ_CS"/>
</dbReference>
<feature type="domain" description="HTH araC/xylS-type" evidence="4">
    <location>
        <begin position="171"/>
        <end position="269"/>
    </location>
</feature>
<evidence type="ECO:0000259" key="4">
    <source>
        <dbReference type="PROSITE" id="PS01124"/>
    </source>
</evidence>
<dbReference type="PANTHER" id="PTHR43280:SF2">
    <property type="entry name" value="HTH-TYPE TRANSCRIPTIONAL REGULATOR EXSA"/>
    <property type="match status" value="1"/>
</dbReference>
<keyword evidence="2" id="KW-0238">DNA-binding</keyword>
<evidence type="ECO:0000256" key="1">
    <source>
        <dbReference type="ARBA" id="ARBA00023015"/>
    </source>
</evidence>
<name>A0A1C0ZW64_9BACL</name>
<comment type="caution">
    <text evidence="5">The sequence shown here is derived from an EMBL/GenBank/DDBJ whole genome shotgun (WGS) entry which is preliminary data.</text>
</comment>
<dbReference type="SMART" id="SM00342">
    <property type="entry name" value="HTH_ARAC"/>
    <property type="match status" value="1"/>
</dbReference>
<dbReference type="GO" id="GO:0043565">
    <property type="term" value="F:sequence-specific DNA binding"/>
    <property type="evidence" value="ECO:0007669"/>
    <property type="project" value="InterPro"/>
</dbReference>